<dbReference type="InterPro" id="IPR003593">
    <property type="entry name" value="AAA+_ATPase"/>
</dbReference>
<dbReference type="GO" id="GO:0005524">
    <property type="term" value="F:ATP binding"/>
    <property type="evidence" value="ECO:0007669"/>
    <property type="project" value="UniProtKB-KW"/>
</dbReference>
<evidence type="ECO:0000256" key="1">
    <source>
        <dbReference type="ARBA" id="ARBA00005417"/>
    </source>
</evidence>
<dbReference type="SUPFAM" id="SSF52540">
    <property type="entry name" value="P-loop containing nucleoside triphosphate hydrolases"/>
    <property type="match status" value="1"/>
</dbReference>
<keyword evidence="8" id="KW-1185">Reference proteome</keyword>
<feature type="domain" description="ABC transporter" evidence="6">
    <location>
        <begin position="10"/>
        <end position="248"/>
    </location>
</feature>
<dbReference type="InterPro" id="IPR052156">
    <property type="entry name" value="BCAA_Transport_ATP-bd_LivF"/>
</dbReference>
<evidence type="ECO:0000256" key="2">
    <source>
        <dbReference type="ARBA" id="ARBA00022448"/>
    </source>
</evidence>
<dbReference type="InterPro" id="IPR003439">
    <property type="entry name" value="ABC_transporter-like_ATP-bd"/>
</dbReference>
<accession>A0A5D4GYU2</accession>
<dbReference type="PANTHER" id="PTHR43820">
    <property type="entry name" value="HIGH-AFFINITY BRANCHED-CHAIN AMINO ACID TRANSPORT ATP-BINDING PROTEIN LIVF"/>
    <property type="match status" value="1"/>
</dbReference>
<evidence type="ECO:0000313" key="7">
    <source>
        <dbReference type="EMBL" id="TYR33578.1"/>
    </source>
</evidence>
<dbReference type="PANTHER" id="PTHR43820:SF8">
    <property type="entry name" value="ABC TRANSPORTER SUBSTRATE-BINDING PROTEIN"/>
    <property type="match status" value="1"/>
</dbReference>
<comment type="similarity">
    <text evidence="1">Belongs to the ABC transporter superfamily.</text>
</comment>
<evidence type="ECO:0000259" key="6">
    <source>
        <dbReference type="PROSITE" id="PS50893"/>
    </source>
</evidence>
<name>A0A5D4GYU2_9HYPH</name>
<evidence type="ECO:0000256" key="4">
    <source>
        <dbReference type="ARBA" id="ARBA00022840"/>
    </source>
</evidence>
<gene>
    <name evidence="7" type="ORF">FY036_08135</name>
</gene>
<evidence type="ECO:0000256" key="5">
    <source>
        <dbReference type="ARBA" id="ARBA00022970"/>
    </source>
</evidence>
<dbReference type="InterPro" id="IPR017871">
    <property type="entry name" value="ABC_transporter-like_CS"/>
</dbReference>
<organism evidence="7 8">
    <name type="scientific">Neoaquamicrobium microcysteis</name>
    <dbReference type="NCBI Taxonomy" id="2682781"/>
    <lineage>
        <taxon>Bacteria</taxon>
        <taxon>Pseudomonadati</taxon>
        <taxon>Pseudomonadota</taxon>
        <taxon>Alphaproteobacteria</taxon>
        <taxon>Hyphomicrobiales</taxon>
        <taxon>Phyllobacteriaceae</taxon>
        <taxon>Neoaquamicrobium</taxon>
    </lineage>
</organism>
<dbReference type="GO" id="GO:0015658">
    <property type="term" value="F:branched-chain amino acid transmembrane transporter activity"/>
    <property type="evidence" value="ECO:0007669"/>
    <property type="project" value="TreeGrafter"/>
</dbReference>
<dbReference type="GO" id="GO:0016887">
    <property type="term" value="F:ATP hydrolysis activity"/>
    <property type="evidence" value="ECO:0007669"/>
    <property type="project" value="InterPro"/>
</dbReference>
<dbReference type="EMBL" id="VSZS01000059">
    <property type="protein sequence ID" value="TYR33578.1"/>
    <property type="molecule type" value="Genomic_DNA"/>
</dbReference>
<keyword evidence="4 7" id="KW-0067">ATP-binding</keyword>
<reference evidence="7 8" key="2">
    <citation type="submission" date="2019-09" db="EMBL/GenBank/DDBJ databases">
        <title>Mesorhizobium sp. MaA-C15 isolated from Microcystis aeruginosa.</title>
        <authorList>
            <person name="Jeong S.E."/>
            <person name="Jin H.M."/>
            <person name="Jeon C.O."/>
        </authorList>
    </citation>
    <scope>NUCLEOTIDE SEQUENCE [LARGE SCALE GENOMIC DNA]</scope>
    <source>
        <strain evidence="7 8">MaA-C15</strain>
    </source>
</reference>
<sequence>MQGLPSPALLELKNIEAMYNGIVLAVKGISLAVRQGGCTALLGGNGAGKSTTLKAISGILLAENGEVNSGEIVFGGERISGVVADRIVRRGISHVMEGRRPLSHLTVEQNLVAGGSTLKSGAEARQRIEYVYQTIPRLADLRKRTAGYLSGGEQQMMVIGRGLMSKPKLMLLDEPSLGLAPKITEDIFALLATLRSDGLSLLIVEQNTRAALKIADTAYVMETGRIVMEGSAEEIASNEDVREFYLGLDKEGKRKSFREVKHYRRRKRWLG</sequence>
<dbReference type="GO" id="GO:0015807">
    <property type="term" value="P:L-amino acid transport"/>
    <property type="evidence" value="ECO:0007669"/>
    <property type="project" value="TreeGrafter"/>
</dbReference>
<dbReference type="Gene3D" id="3.40.50.300">
    <property type="entry name" value="P-loop containing nucleotide triphosphate hydrolases"/>
    <property type="match status" value="1"/>
</dbReference>
<reference evidence="7 8" key="1">
    <citation type="submission" date="2019-08" db="EMBL/GenBank/DDBJ databases">
        <authorList>
            <person name="Seo Y.L."/>
        </authorList>
    </citation>
    <scope>NUCLEOTIDE SEQUENCE [LARGE SCALE GENOMIC DNA]</scope>
    <source>
        <strain evidence="7 8">MaA-C15</strain>
    </source>
</reference>
<comment type="caution">
    <text evidence="7">The sequence shown here is derived from an EMBL/GenBank/DDBJ whole genome shotgun (WGS) entry which is preliminary data.</text>
</comment>
<dbReference type="CDD" id="cd03224">
    <property type="entry name" value="ABC_TM1139_LivF_branched"/>
    <property type="match status" value="1"/>
</dbReference>
<dbReference type="Proteomes" id="UP000323258">
    <property type="component" value="Unassembled WGS sequence"/>
</dbReference>
<keyword evidence="5" id="KW-0029">Amino-acid transport</keyword>
<dbReference type="PROSITE" id="PS00211">
    <property type="entry name" value="ABC_TRANSPORTER_1"/>
    <property type="match status" value="1"/>
</dbReference>
<evidence type="ECO:0000256" key="3">
    <source>
        <dbReference type="ARBA" id="ARBA00022741"/>
    </source>
</evidence>
<proteinExistence type="inferred from homology"/>
<dbReference type="SMART" id="SM00382">
    <property type="entry name" value="AAA"/>
    <property type="match status" value="1"/>
</dbReference>
<keyword evidence="2" id="KW-0813">Transport</keyword>
<evidence type="ECO:0000313" key="8">
    <source>
        <dbReference type="Proteomes" id="UP000323258"/>
    </source>
</evidence>
<dbReference type="AlphaFoldDB" id="A0A5D4GYU2"/>
<dbReference type="PROSITE" id="PS50893">
    <property type="entry name" value="ABC_TRANSPORTER_2"/>
    <property type="match status" value="1"/>
</dbReference>
<dbReference type="Pfam" id="PF00005">
    <property type="entry name" value="ABC_tran"/>
    <property type="match status" value="1"/>
</dbReference>
<protein>
    <submittedName>
        <fullName evidence="7">ABC transporter ATP-binding protein</fullName>
    </submittedName>
</protein>
<dbReference type="InterPro" id="IPR027417">
    <property type="entry name" value="P-loop_NTPase"/>
</dbReference>
<dbReference type="OrthoDB" id="9806149at2"/>
<keyword evidence="3" id="KW-0547">Nucleotide-binding</keyword>